<keyword evidence="4" id="KW-0378">Hydrolase</keyword>
<dbReference type="InterPro" id="IPR000086">
    <property type="entry name" value="NUDIX_hydrolase_dom"/>
</dbReference>
<accession>R4XI95</accession>
<dbReference type="CDD" id="cd03426">
    <property type="entry name" value="NUDIX_CoAse_Nudt7"/>
    <property type="match status" value="1"/>
</dbReference>
<dbReference type="PROSITE" id="PS51462">
    <property type="entry name" value="NUDIX"/>
    <property type="match status" value="1"/>
</dbReference>
<gene>
    <name evidence="8" type="ORF">TAPDE_004618</name>
</gene>
<dbReference type="Pfam" id="PF00293">
    <property type="entry name" value="NUDIX"/>
    <property type="match status" value="1"/>
</dbReference>
<dbReference type="GO" id="GO:0046872">
    <property type="term" value="F:metal ion binding"/>
    <property type="evidence" value="ECO:0007669"/>
    <property type="project" value="UniProtKB-KW"/>
</dbReference>
<dbReference type="eggNOG" id="KOG3069">
    <property type="taxonomic scope" value="Eukaryota"/>
</dbReference>
<dbReference type="GO" id="GO:0010945">
    <property type="term" value="F:coenzyme A diphosphatase activity"/>
    <property type="evidence" value="ECO:0007669"/>
    <property type="project" value="InterPro"/>
</dbReference>
<dbReference type="Proteomes" id="UP000013776">
    <property type="component" value="Unassembled WGS sequence"/>
</dbReference>
<comment type="cofactor">
    <cofactor evidence="2">
        <name>Mg(2+)</name>
        <dbReference type="ChEBI" id="CHEBI:18420"/>
    </cofactor>
</comment>
<dbReference type="InterPro" id="IPR015797">
    <property type="entry name" value="NUDIX_hydrolase-like_dom_sf"/>
</dbReference>
<dbReference type="OrthoDB" id="206213at2759"/>
<reference evidence="8 9" key="1">
    <citation type="journal article" date="2013" name="MBio">
        <title>Genome sequencing of the plant pathogen Taphrina deformans, the causal agent of peach leaf curl.</title>
        <authorList>
            <person name="Cisse O.H."/>
            <person name="Almeida J.M.G.C.F."/>
            <person name="Fonseca A."/>
            <person name="Kumar A.A."/>
            <person name="Salojaervi J."/>
            <person name="Overmyer K."/>
            <person name="Hauser P.M."/>
            <person name="Pagni M."/>
        </authorList>
    </citation>
    <scope>NUCLEOTIDE SEQUENCE [LARGE SCALE GENOMIC DNA]</scope>
    <source>
        <strain evidence="9">PYCC 5710 / ATCC 11124 / CBS 356.35 / IMI 108563 / JCM 9778 / NBRC 8474</strain>
    </source>
</reference>
<dbReference type="AlphaFoldDB" id="R4XI95"/>
<comment type="caution">
    <text evidence="8">The sequence shown here is derived from an EMBL/GenBank/DDBJ whole genome shotgun (WGS) entry which is preliminary data.</text>
</comment>
<dbReference type="InterPro" id="IPR045121">
    <property type="entry name" value="CoAse"/>
</dbReference>
<protein>
    <recommendedName>
        <fullName evidence="7">Nudix hydrolase domain-containing protein</fullName>
    </recommendedName>
</protein>
<evidence type="ECO:0000256" key="4">
    <source>
        <dbReference type="ARBA" id="ARBA00022801"/>
    </source>
</evidence>
<keyword evidence="6" id="KW-0464">Manganese</keyword>
<evidence type="ECO:0000256" key="2">
    <source>
        <dbReference type="ARBA" id="ARBA00001946"/>
    </source>
</evidence>
<dbReference type="VEuPathDB" id="FungiDB:TAPDE_004618"/>
<organism evidence="8 9">
    <name type="scientific">Taphrina deformans (strain PYCC 5710 / ATCC 11124 / CBS 356.35 / IMI 108563 / JCM 9778 / NBRC 8474)</name>
    <name type="common">Peach leaf curl fungus</name>
    <name type="synonym">Lalaria deformans</name>
    <dbReference type="NCBI Taxonomy" id="1097556"/>
    <lineage>
        <taxon>Eukaryota</taxon>
        <taxon>Fungi</taxon>
        <taxon>Dikarya</taxon>
        <taxon>Ascomycota</taxon>
        <taxon>Taphrinomycotina</taxon>
        <taxon>Taphrinomycetes</taxon>
        <taxon>Taphrinales</taxon>
        <taxon>Taphrinaceae</taxon>
        <taxon>Taphrina</taxon>
    </lineage>
</organism>
<evidence type="ECO:0000256" key="3">
    <source>
        <dbReference type="ARBA" id="ARBA00022723"/>
    </source>
</evidence>
<evidence type="ECO:0000313" key="8">
    <source>
        <dbReference type="EMBL" id="CCG84214.1"/>
    </source>
</evidence>
<keyword evidence="9" id="KW-1185">Reference proteome</keyword>
<dbReference type="PANTHER" id="PTHR12992:SF24">
    <property type="entry name" value="PEROXISOMAL COENZYME A DIPHOSPHATASE NUDT7"/>
    <property type="match status" value="1"/>
</dbReference>
<evidence type="ECO:0000256" key="6">
    <source>
        <dbReference type="ARBA" id="ARBA00023211"/>
    </source>
</evidence>
<dbReference type="InterPro" id="IPR020084">
    <property type="entry name" value="NUDIX_hydrolase_CS"/>
</dbReference>
<dbReference type="STRING" id="1097556.R4XI95"/>
<comment type="cofactor">
    <cofactor evidence="1">
        <name>Mn(2+)</name>
        <dbReference type="ChEBI" id="CHEBI:29035"/>
    </cofactor>
</comment>
<evidence type="ECO:0000256" key="5">
    <source>
        <dbReference type="ARBA" id="ARBA00022842"/>
    </source>
</evidence>
<dbReference type="PROSITE" id="PS00893">
    <property type="entry name" value="NUDIX_BOX"/>
    <property type="match status" value="1"/>
</dbReference>
<name>R4XI95_TAPDE</name>
<proteinExistence type="predicted"/>
<evidence type="ECO:0000256" key="1">
    <source>
        <dbReference type="ARBA" id="ARBA00001936"/>
    </source>
</evidence>
<sequence>MSTIDEMLSRLRNVKPALPKNLPDSMRYAAVLCLMYPTSSISPSLRTKGSSDKEPEDLNVILTLRSSSMRSHAGDVSFPGGRQDEGEDNWATALREANEEIGFPYDYGPGLERICEMPHYLSKNNLLVTPCLAYSAVDPYEHGWRPEASVDEVQEIFSIRLSDISRGEGYDGRWMAWYALSWRLHQFFLPGTPYPFSSAEKKRIWGLTARMLVDISRIAFDRAPEYEFEDEVGDKRRIMKALEEGTFGKLGRQEKERAEATGEGQIVVVLCTA</sequence>
<evidence type="ECO:0000259" key="7">
    <source>
        <dbReference type="PROSITE" id="PS51462"/>
    </source>
</evidence>
<dbReference type="EMBL" id="CAHR02000213">
    <property type="protein sequence ID" value="CCG84214.1"/>
    <property type="molecule type" value="Genomic_DNA"/>
</dbReference>
<dbReference type="SUPFAM" id="SSF55811">
    <property type="entry name" value="Nudix"/>
    <property type="match status" value="1"/>
</dbReference>
<evidence type="ECO:0000313" key="9">
    <source>
        <dbReference type="Proteomes" id="UP000013776"/>
    </source>
</evidence>
<dbReference type="Gene3D" id="3.90.79.10">
    <property type="entry name" value="Nucleoside Triphosphate Pyrophosphohydrolase"/>
    <property type="match status" value="1"/>
</dbReference>
<keyword evidence="3" id="KW-0479">Metal-binding</keyword>
<dbReference type="PANTHER" id="PTHR12992">
    <property type="entry name" value="NUDIX HYDROLASE"/>
    <property type="match status" value="1"/>
</dbReference>
<feature type="domain" description="Nudix hydrolase" evidence="7">
    <location>
        <begin position="26"/>
        <end position="202"/>
    </location>
</feature>
<dbReference type="GO" id="GO:0015938">
    <property type="term" value="P:coenzyme A catabolic process"/>
    <property type="evidence" value="ECO:0007669"/>
    <property type="project" value="TreeGrafter"/>
</dbReference>
<keyword evidence="5" id="KW-0460">Magnesium</keyword>